<dbReference type="CDD" id="cd15515">
    <property type="entry name" value="PHD1_KDM5A_like"/>
    <property type="match status" value="1"/>
</dbReference>
<keyword evidence="7 15" id="KW-0863">Zinc-finger</keyword>
<dbReference type="Gene3D" id="3.30.40.10">
    <property type="entry name" value="Zinc/RING finger domain, C3HC4 (zinc finger)"/>
    <property type="match status" value="2"/>
</dbReference>
<evidence type="ECO:0000259" key="19">
    <source>
        <dbReference type="PROSITE" id="PS51183"/>
    </source>
</evidence>
<dbReference type="Gene3D" id="2.60.120.650">
    <property type="entry name" value="Cupin"/>
    <property type="match status" value="1"/>
</dbReference>
<keyword evidence="9" id="KW-0156">Chromatin regulator</keyword>
<dbReference type="PROSITE" id="PS51011">
    <property type="entry name" value="ARID"/>
    <property type="match status" value="1"/>
</dbReference>
<dbReference type="InterPro" id="IPR004198">
    <property type="entry name" value="Znf_C5HC2"/>
</dbReference>
<dbReference type="GO" id="GO:0000785">
    <property type="term" value="C:chromatin"/>
    <property type="evidence" value="ECO:0007669"/>
    <property type="project" value="TreeGrafter"/>
</dbReference>
<organism evidence="21 22">
    <name type="scientific">Ditylenchus dipsaci</name>
    <dbReference type="NCBI Taxonomy" id="166011"/>
    <lineage>
        <taxon>Eukaryota</taxon>
        <taxon>Metazoa</taxon>
        <taxon>Ecdysozoa</taxon>
        <taxon>Nematoda</taxon>
        <taxon>Chromadorea</taxon>
        <taxon>Rhabditida</taxon>
        <taxon>Tylenchina</taxon>
        <taxon>Tylenchomorpha</taxon>
        <taxon>Sphaerularioidea</taxon>
        <taxon>Anguinidae</taxon>
        <taxon>Anguininae</taxon>
        <taxon>Ditylenchus</taxon>
    </lineage>
</organism>
<comment type="catalytic activity">
    <reaction evidence="14">
        <text>N(6),N(6),N(6)-trimethyl-L-lysyl(4)-[histone H3] + 3 2-oxoglutarate + 3 O2 = L-lysyl(4)-[histone H3] + 3 formaldehyde + 3 succinate + 3 CO2</text>
        <dbReference type="Rhea" id="RHEA:60208"/>
        <dbReference type="Rhea" id="RHEA-COMP:15537"/>
        <dbReference type="Rhea" id="RHEA-COMP:15547"/>
        <dbReference type="ChEBI" id="CHEBI:15379"/>
        <dbReference type="ChEBI" id="CHEBI:16526"/>
        <dbReference type="ChEBI" id="CHEBI:16810"/>
        <dbReference type="ChEBI" id="CHEBI:16842"/>
        <dbReference type="ChEBI" id="CHEBI:29969"/>
        <dbReference type="ChEBI" id="CHEBI:30031"/>
        <dbReference type="ChEBI" id="CHEBI:61961"/>
        <dbReference type="EC" id="1.14.11.67"/>
    </reaction>
</comment>
<dbReference type="InterPro" id="IPR001606">
    <property type="entry name" value="ARID_dom"/>
</dbReference>
<protein>
    <recommendedName>
        <fullName evidence="4">[histone H3]-trimethyl-L-lysine(4) demethylase</fullName>
        <ecNumber evidence="4">1.14.11.67</ecNumber>
    </recommendedName>
</protein>
<dbReference type="GO" id="GO:0034647">
    <property type="term" value="F:histone H3K4me/H3K4me2/H3K4me3 demethylase activity"/>
    <property type="evidence" value="ECO:0007669"/>
    <property type="project" value="UniProtKB-EC"/>
</dbReference>
<keyword evidence="11" id="KW-0560">Oxidoreductase</keyword>
<feature type="compositionally biased region" description="Polar residues" evidence="16">
    <location>
        <begin position="866"/>
        <end position="881"/>
    </location>
</feature>
<dbReference type="CDD" id="cd15610">
    <property type="entry name" value="PHD3_KDM5A_like"/>
    <property type="match status" value="1"/>
</dbReference>
<keyword evidence="13" id="KW-0539">Nucleus</keyword>
<feature type="compositionally biased region" description="Polar residues" evidence="16">
    <location>
        <begin position="1338"/>
        <end position="1349"/>
    </location>
</feature>
<dbReference type="Pfam" id="PF21323">
    <property type="entry name" value="KDM5_C-hel"/>
    <property type="match status" value="1"/>
</dbReference>
<evidence type="ECO:0000256" key="16">
    <source>
        <dbReference type="SAM" id="MobiDB-lite"/>
    </source>
</evidence>
<keyword evidence="5" id="KW-0479">Metal-binding</keyword>
<comment type="subcellular location">
    <subcellularLocation>
        <location evidence="2">Nucleus</location>
    </subcellularLocation>
</comment>
<comment type="similarity">
    <text evidence="3">Belongs to the JARID1 histone demethylase family.</text>
</comment>
<evidence type="ECO:0000313" key="22">
    <source>
        <dbReference type="WBParaSite" id="jg3102.2"/>
    </source>
</evidence>
<evidence type="ECO:0000256" key="11">
    <source>
        <dbReference type="ARBA" id="ARBA00023002"/>
    </source>
</evidence>
<evidence type="ECO:0000259" key="17">
    <source>
        <dbReference type="PROSITE" id="PS50016"/>
    </source>
</evidence>
<dbReference type="GO" id="GO:0005634">
    <property type="term" value="C:nucleus"/>
    <property type="evidence" value="ECO:0007669"/>
    <property type="project" value="UniProtKB-SubCell"/>
</dbReference>
<dbReference type="InterPro" id="IPR003347">
    <property type="entry name" value="JmjC_dom"/>
</dbReference>
<dbReference type="InterPro" id="IPR048615">
    <property type="entry name" value="KDM5_C-hel"/>
</dbReference>
<dbReference type="InterPro" id="IPR013637">
    <property type="entry name" value="Lys_sp_deMease-like_dom"/>
</dbReference>
<keyword evidence="8" id="KW-0862">Zinc</keyword>
<comment type="cofactor">
    <cofactor evidence="1">
        <name>Fe(2+)</name>
        <dbReference type="ChEBI" id="CHEBI:29033"/>
    </cofactor>
</comment>
<dbReference type="Pfam" id="PF08429">
    <property type="entry name" value="PLU-1"/>
    <property type="match status" value="1"/>
</dbReference>
<dbReference type="Proteomes" id="UP000887574">
    <property type="component" value="Unplaced"/>
</dbReference>
<evidence type="ECO:0000256" key="12">
    <source>
        <dbReference type="ARBA" id="ARBA00023004"/>
    </source>
</evidence>
<sequence length="1427" mass="163811">MEKSLERFYKKFERPPFAPTYYPSEEEFSDPIAYVAKIKSEAEDYGVVKIVPPASFRPPFVIDSSKFEFTPRVQRLNEIDALFRVRIVFINKLVNFWHLQGQQFRLPWVENKYIDLYRLRKLVEESGGLKKVNYERKWSQIARSLGFKPASGPTLKQHYIKWILPYEHSIEKSELEDVDAHTTQTHPAEPREDKCARTMQGRRRMATAGTSTISPSQSRMMAGMKRKPMPSLDKSSLSIDLVACHKCGGGGDEARLLLCENCDRSLHTYCLVPPLAAVPKGDWRCPKCVANEVKKVSFEFGFHDSNQLFTLEEFGEWANDFKQSYFKQAPCDVDSEKVETEFWQNVINFDKDVSVKYGADLITSKVGSGFPRKTDIFKGVDAKDRIAYASHPWNLNNLPVLRESVLSHIDTGISGMMVPWVYVGMCFSTFCWHVEDHWTYSINYNHWGERKIWYGITGKDAEKFDQIVKSSVPELFVDQPDLLHHMTTALNPRFLMDKGLSIYTVQQNAGEFVITFPRAYHAGFNEGLNFAEAVNFAPPDWLQMGRMCLTNYANIQRTCVFSHGELVMKMVQVADKMSIGMCLATLEELRYIVKREAEFRKQLTHNGLRESEFCKFEDVPDDARSCIVCKTTMYVSALVCKHKSRIVCMNHMDQLCSECQISDCCLRFRYTLEDLIPLANKLAQRTTSFEEWRDRVAQLYKEEANEKLEIRHILEGISRFDKLCVAANKIINRKIRLRDNTRCQKADNRCDFTELERLRQQLQESDIQDEALEKSLDNLHEKINSWKVKLMDTIENYRYVYGGSTAVDLFQEIAYEGEEFNLKLPEMELLKMESARCQWLLKANKMLDWVQRRATRTSKQLDKDMQQATIKQENGSPSTFDNALDIKEEEVEQEDEEEEDIDDDGQLARFDVVRLNKMISDGSRWIHSCDLVKGVATSLYQMQRDGVASETKAEELLENAEGIGFFAAEQCWKQLMLTDWLDSEHINEFRDELQLAKEIHINYPKLIEDPKCSFSLKVLEQLEQQCEKSLLERNGPLHQKVSDLKLRLKHFVDKIQNMFQKAIGYYNVFEIIAGRDDLPSLVEGDPLPLPLFRSTKYNDNWAQLKQFNSNSLLSAHLAAISEQQSNLLMALRLVNQKRPLKETCSCGKEAGGSQPSQLTISCFLCNSGFHSSCAQWEPFLDRMPPGVFLCPRCLRSRRPCIEDVEAACESAPAFSKLQKNVYTIPQGTDLTTISEDHKLRIQESMVMALSLEIMDVEAYQMAFSSAYFQLFPIGEVQVEVWRQIQAKMVAASPRSIIFPHTTLITGQLTGGAGGRRNSAKRQSNSGSAKYADQKHETSATSSTNGTPTGSKKRCKEVYHADKEICAADKCLRPYSDQVRWIQCESGCARWYHYVCVGQTVKAAQQISTYSCYRCSVVVDKQTELHCL</sequence>
<dbReference type="SUPFAM" id="SSF46774">
    <property type="entry name" value="ARID-like"/>
    <property type="match status" value="1"/>
</dbReference>
<dbReference type="GO" id="GO:0006355">
    <property type="term" value="P:regulation of DNA-templated transcription"/>
    <property type="evidence" value="ECO:0007669"/>
    <property type="project" value="TreeGrafter"/>
</dbReference>
<dbReference type="SMART" id="SM00501">
    <property type="entry name" value="BRIGHT"/>
    <property type="match status" value="1"/>
</dbReference>
<evidence type="ECO:0000256" key="7">
    <source>
        <dbReference type="ARBA" id="ARBA00022771"/>
    </source>
</evidence>
<feature type="region of interest" description="Disordered" evidence="16">
    <location>
        <begin position="1308"/>
        <end position="1352"/>
    </location>
</feature>
<evidence type="ECO:0000256" key="9">
    <source>
        <dbReference type="ARBA" id="ARBA00022853"/>
    </source>
</evidence>
<dbReference type="SMART" id="SM01014">
    <property type="entry name" value="ARID"/>
    <property type="match status" value="1"/>
</dbReference>
<evidence type="ECO:0000256" key="5">
    <source>
        <dbReference type="ARBA" id="ARBA00022723"/>
    </source>
</evidence>
<dbReference type="Gene3D" id="1.10.150.60">
    <property type="entry name" value="ARID DNA-binding domain"/>
    <property type="match status" value="1"/>
</dbReference>
<feature type="domain" description="JmjN" evidence="19">
    <location>
        <begin position="18"/>
        <end position="59"/>
    </location>
</feature>
<dbReference type="GO" id="GO:0003677">
    <property type="term" value="F:DNA binding"/>
    <property type="evidence" value="ECO:0007669"/>
    <property type="project" value="InterPro"/>
</dbReference>
<dbReference type="Pfam" id="PF01388">
    <property type="entry name" value="ARID"/>
    <property type="match status" value="1"/>
</dbReference>
<dbReference type="Pfam" id="PF02373">
    <property type="entry name" value="JmjC"/>
    <property type="match status" value="1"/>
</dbReference>
<dbReference type="SMART" id="SM00545">
    <property type="entry name" value="JmjN"/>
    <property type="match status" value="1"/>
</dbReference>
<feature type="domain" description="PHD-type" evidence="17">
    <location>
        <begin position="241"/>
        <end position="291"/>
    </location>
</feature>
<dbReference type="InterPro" id="IPR036431">
    <property type="entry name" value="ARID_dom_sf"/>
</dbReference>
<keyword evidence="12" id="KW-0408">Iron</keyword>
<evidence type="ECO:0000256" key="14">
    <source>
        <dbReference type="ARBA" id="ARBA00048734"/>
    </source>
</evidence>
<name>A0A915E6K6_9BILA</name>
<feature type="domain" description="JmjC" evidence="20">
    <location>
        <begin position="387"/>
        <end position="553"/>
    </location>
</feature>
<evidence type="ECO:0000256" key="3">
    <source>
        <dbReference type="ARBA" id="ARBA00006801"/>
    </source>
</evidence>
<evidence type="ECO:0000256" key="15">
    <source>
        <dbReference type="PROSITE-ProRule" id="PRU00146"/>
    </source>
</evidence>
<keyword evidence="21" id="KW-1185">Reference proteome</keyword>
<accession>A0A915E6K6</accession>
<dbReference type="WBParaSite" id="jg3102.2">
    <property type="protein sequence ID" value="jg3102.2"/>
    <property type="gene ID" value="jg3102"/>
</dbReference>
<evidence type="ECO:0000256" key="2">
    <source>
        <dbReference type="ARBA" id="ARBA00004123"/>
    </source>
</evidence>
<dbReference type="GO" id="GO:0008270">
    <property type="term" value="F:zinc ion binding"/>
    <property type="evidence" value="ECO:0007669"/>
    <property type="project" value="UniProtKB-KW"/>
</dbReference>
<proteinExistence type="inferred from homology"/>
<dbReference type="PANTHER" id="PTHR10694:SF33">
    <property type="entry name" value="LYSINE-SPECIFIC DEMETHYLASE 5"/>
    <property type="match status" value="1"/>
</dbReference>
<dbReference type="PROSITE" id="PS50016">
    <property type="entry name" value="ZF_PHD_2"/>
    <property type="match status" value="1"/>
</dbReference>
<dbReference type="PROSITE" id="PS51184">
    <property type="entry name" value="JMJC"/>
    <property type="match status" value="1"/>
</dbReference>
<dbReference type="SUPFAM" id="SSF57903">
    <property type="entry name" value="FYVE/PHD zinc finger"/>
    <property type="match status" value="3"/>
</dbReference>
<dbReference type="PROSITE" id="PS01359">
    <property type="entry name" value="ZF_PHD_1"/>
    <property type="match status" value="1"/>
</dbReference>
<evidence type="ECO:0000256" key="4">
    <source>
        <dbReference type="ARBA" id="ARBA00012902"/>
    </source>
</evidence>
<evidence type="ECO:0000313" key="21">
    <source>
        <dbReference type="Proteomes" id="UP000887574"/>
    </source>
</evidence>
<feature type="region of interest" description="Disordered" evidence="16">
    <location>
        <begin position="858"/>
        <end position="883"/>
    </location>
</feature>
<dbReference type="FunFam" id="1.10.150.60:FF:000016">
    <property type="entry name" value="Putative Lysine-specific demethylase 5B"/>
    <property type="match status" value="1"/>
</dbReference>
<dbReference type="InterPro" id="IPR013083">
    <property type="entry name" value="Znf_RING/FYVE/PHD"/>
</dbReference>
<dbReference type="InterPro" id="IPR019786">
    <property type="entry name" value="Zinc_finger_PHD-type_CS"/>
</dbReference>
<dbReference type="InterPro" id="IPR011011">
    <property type="entry name" value="Znf_FYVE_PHD"/>
</dbReference>
<dbReference type="InterPro" id="IPR003349">
    <property type="entry name" value="JmjN"/>
</dbReference>
<evidence type="ECO:0000256" key="8">
    <source>
        <dbReference type="ARBA" id="ARBA00022833"/>
    </source>
</evidence>
<dbReference type="SMART" id="SM00558">
    <property type="entry name" value="JmjC"/>
    <property type="match status" value="1"/>
</dbReference>
<dbReference type="InterPro" id="IPR019787">
    <property type="entry name" value="Znf_PHD-finger"/>
</dbReference>
<feature type="domain" description="ARID" evidence="18">
    <location>
        <begin position="83"/>
        <end position="171"/>
    </location>
</feature>
<keyword evidence="10" id="KW-0223">Dioxygenase</keyword>
<evidence type="ECO:0000256" key="6">
    <source>
        <dbReference type="ARBA" id="ARBA00022737"/>
    </source>
</evidence>
<evidence type="ECO:0000256" key="13">
    <source>
        <dbReference type="ARBA" id="ARBA00023242"/>
    </source>
</evidence>
<dbReference type="SUPFAM" id="SSF51197">
    <property type="entry name" value="Clavaminate synthase-like"/>
    <property type="match status" value="1"/>
</dbReference>
<dbReference type="InterPro" id="IPR001965">
    <property type="entry name" value="Znf_PHD"/>
</dbReference>
<dbReference type="SMART" id="SM00249">
    <property type="entry name" value="PHD"/>
    <property type="match status" value="3"/>
</dbReference>
<evidence type="ECO:0000256" key="10">
    <source>
        <dbReference type="ARBA" id="ARBA00022964"/>
    </source>
</evidence>
<keyword evidence="6" id="KW-0677">Repeat</keyword>
<dbReference type="EC" id="1.14.11.67" evidence="4"/>
<evidence type="ECO:0000256" key="1">
    <source>
        <dbReference type="ARBA" id="ARBA00001954"/>
    </source>
</evidence>
<reference evidence="22" key="1">
    <citation type="submission" date="2022-11" db="UniProtKB">
        <authorList>
            <consortium name="WormBaseParasite"/>
        </authorList>
    </citation>
    <scope>IDENTIFICATION</scope>
</reference>
<dbReference type="Pfam" id="PF02928">
    <property type="entry name" value="zf-C5HC2"/>
    <property type="match status" value="1"/>
</dbReference>
<dbReference type="PROSITE" id="PS51183">
    <property type="entry name" value="JMJN"/>
    <property type="match status" value="1"/>
</dbReference>
<dbReference type="Pfam" id="PF02375">
    <property type="entry name" value="JmjN"/>
    <property type="match status" value="1"/>
</dbReference>
<evidence type="ECO:0000259" key="20">
    <source>
        <dbReference type="PROSITE" id="PS51184"/>
    </source>
</evidence>
<evidence type="ECO:0000259" key="18">
    <source>
        <dbReference type="PROSITE" id="PS51011"/>
    </source>
</evidence>
<dbReference type="Pfam" id="PF00628">
    <property type="entry name" value="PHD"/>
    <property type="match status" value="1"/>
</dbReference>
<dbReference type="PANTHER" id="PTHR10694">
    <property type="entry name" value="LYSINE-SPECIFIC DEMETHYLASE"/>
    <property type="match status" value="1"/>
</dbReference>